<comment type="caution">
    <text evidence="1">The sequence shown here is derived from an EMBL/GenBank/DDBJ whole genome shotgun (WGS) entry which is preliminary data.</text>
</comment>
<evidence type="ECO:0000313" key="2">
    <source>
        <dbReference type="Proteomes" id="UP000305709"/>
    </source>
</evidence>
<dbReference type="InterPro" id="IPR041881">
    <property type="entry name" value="PqqD_sf"/>
</dbReference>
<dbReference type="Proteomes" id="UP000305709">
    <property type="component" value="Unassembled WGS sequence"/>
</dbReference>
<name>A0A5C4NEG1_9RHOB</name>
<proteinExistence type="predicted"/>
<dbReference type="EMBL" id="VDFV01000013">
    <property type="protein sequence ID" value="TNC71486.1"/>
    <property type="molecule type" value="Genomic_DNA"/>
</dbReference>
<sequence>MCRQARDPFGPWACLLRERLCRSDCDAGGRSALQRRLKTYWRQEGTRSLTDLLARTLKPSPETIESALGDETVILHMGSDTYFGLDALGTRIWAMIKDQRPLPEIRDSLAQEFGVDPSVIEVDMTRFLSDLLAHRILVDA</sequence>
<dbReference type="InterPro" id="IPR008792">
    <property type="entry name" value="PQQD"/>
</dbReference>
<organism evidence="1 2">
    <name type="scientific">Rubellimicrobium roseum</name>
    <dbReference type="NCBI Taxonomy" id="687525"/>
    <lineage>
        <taxon>Bacteria</taxon>
        <taxon>Pseudomonadati</taxon>
        <taxon>Pseudomonadota</taxon>
        <taxon>Alphaproteobacteria</taxon>
        <taxon>Rhodobacterales</taxon>
        <taxon>Roseobacteraceae</taxon>
        <taxon>Rubellimicrobium</taxon>
    </lineage>
</organism>
<keyword evidence="2" id="KW-1185">Reference proteome</keyword>
<evidence type="ECO:0000313" key="1">
    <source>
        <dbReference type="EMBL" id="TNC71486.1"/>
    </source>
</evidence>
<dbReference type="OrthoDB" id="1495225at2"/>
<dbReference type="Gene3D" id="1.10.10.1150">
    <property type="entry name" value="Coenzyme PQQ synthesis protein D (PqqD)"/>
    <property type="match status" value="1"/>
</dbReference>
<accession>A0A5C4NEG1</accession>
<dbReference type="Pfam" id="PF05402">
    <property type="entry name" value="PqqD"/>
    <property type="match status" value="1"/>
</dbReference>
<gene>
    <name evidence="1" type="ORF">FHG71_11095</name>
</gene>
<protein>
    <submittedName>
        <fullName evidence="1">PqqD family protein</fullName>
    </submittedName>
</protein>
<reference evidence="1 2" key="1">
    <citation type="submission" date="2019-06" db="EMBL/GenBank/DDBJ databases">
        <authorList>
            <person name="Jiang L."/>
        </authorList>
    </citation>
    <scope>NUCLEOTIDE SEQUENCE [LARGE SCALE GENOMIC DNA]</scope>
    <source>
        <strain evidence="1 2">YIM 48858</strain>
    </source>
</reference>
<dbReference type="AlphaFoldDB" id="A0A5C4NEG1"/>